<feature type="transmembrane region" description="Helical" evidence="1">
    <location>
        <begin position="37"/>
        <end position="55"/>
    </location>
</feature>
<evidence type="ECO:0000256" key="1">
    <source>
        <dbReference type="SAM" id="Phobius"/>
    </source>
</evidence>
<keyword evidence="1" id="KW-0472">Membrane</keyword>
<proteinExistence type="evidence at transcript level"/>
<keyword evidence="1" id="KW-1133">Transmembrane helix</keyword>
<accession>I1ZIC9</accession>
<reference evidence="2" key="1">
    <citation type="journal article" date="2012" name="Genes Dev.">
        <title>A molecular wound response program associated with regeneration initiation in planarians.</title>
        <authorList>
            <person name="Wenemoser D."/>
            <person name="Lapan S.W."/>
            <person name="Wilkinson A.W."/>
            <person name="Bell G.W."/>
            <person name="Reddien P.W."/>
        </authorList>
    </citation>
    <scope>NUCLEOTIDE SEQUENCE</scope>
</reference>
<dbReference type="AlphaFoldDB" id="I1ZIC9"/>
<organism evidence="2">
    <name type="scientific">Schmidtea mediterranea</name>
    <name type="common">Freshwater planarian flatworm</name>
    <dbReference type="NCBI Taxonomy" id="79327"/>
    <lineage>
        <taxon>Eukaryota</taxon>
        <taxon>Metazoa</taxon>
        <taxon>Spiralia</taxon>
        <taxon>Lophotrochozoa</taxon>
        <taxon>Platyhelminthes</taxon>
        <taxon>Rhabditophora</taxon>
        <taxon>Seriata</taxon>
        <taxon>Tricladida</taxon>
        <taxon>Continenticola</taxon>
        <taxon>Geoplanoidea</taxon>
        <taxon>Dugesiidae</taxon>
        <taxon>Schmidtea</taxon>
    </lineage>
</organism>
<name>I1ZIC9_SCHMD</name>
<sequence length="91" mass="10313">MERLIDTNVICGEINVIAPNRILGAEGQNSALINQLILLWFNILTLVGIWQLSVIGQVRKHRFMLDWQFGLKTCTAKNGLSPVENQMIYLC</sequence>
<dbReference type="EMBL" id="JX010540">
    <property type="protein sequence ID" value="AFJ24783.1"/>
    <property type="molecule type" value="mRNA"/>
</dbReference>
<keyword evidence="1" id="KW-0812">Transmembrane</keyword>
<evidence type="ECO:0000313" key="2">
    <source>
        <dbReference type="EMBL" id="AFJ24783.1"/>
    </source>
</evidence>
<protein>
    <submittedName>
        <fullName evidence="2">Sparc-1</fullName>
    </submittedName>
</protein>